<feature type="region of interest" description="Disordered" evidence="4">
    <location>
        <begin position="509"/>
        <end position="546"/>
    </location>
</feature>
<reference evidence="6 7" key="1">
    <citation type="submission" date="2015-09" db="EMBL/GenBank/DDBJ databases">
        <title>Trachymyrmex cornetzi WGS genome.</title>
        <authorList>
            <person name="Nygaard S."/>
            <person name="Hu H."/>
            <person name="Boomsma J."/>
            <person name="Zhang G."/>
        </authorList>
    </citation>
    <scope>NUCLEOTIDE SEQUENCE [LARGE SCALE GENOMIC DNA]</scope>
    <source>
        <strain evidence="6">Tcor2-1</strain>
        <tissue evidence="6">Whole body</tissue>
    </source>
</reference>
<keyword evidence="2 3" id="KW-0067">ATP-binding</keyword>
<feature type="domain" description="Protein kinase" evidence="5">
    <location>
        <begin position="21"/>
        <end position="307"/>
    </location>
</feature>
<evidence type="ECO:0000313" key="7">
    <source>
        <dbReference type="Proteomes" id="UP000078492"/>
    </source>
</evidence>
<dbReference type="PROSITE" id="PS00107">
    <property type="entry name" value="PROTEIN_KINASE_ATP"/>
    <property type="match status" value="1"/>
</dbReference>
<dbReference type="PANTHER" id="PTHR24359">
    <property type="entry name" value="SERINE/THREONINE-PROTEIN KINASE SBK1"/>
    <property type="match status" value="1"/>
</dbReference>
<dbReference type="InterPro" id="IPR008271">
    <property type="entry name" value="Ser/Thr_kinase_AS"/>
</dbReference>
<feature type="compositionally biased region" description="Acidic residues" evidence="4">
    <location>
        <begin position="377"/>
        <end position="408"/>
    </location>
</feature>
<feature type="region of interest" description="Disordered" evidence="4">
    <location>
        <begin position="860"/>
        <end position="879"/>
    </location>
</feature>
<feature type="compositionally biased region" description="Low complexity" evidence="4">
    <location>
        <begin position="867"/>
        <end position="879"/>
    </location>
</feature>
<feature type="compositionally biased region" description="Polar residues" evidence="4">
    <location>
        <begin position="509"/>
        <end position="526"/>
    </location>
</feature>
<keyword evidence="6" id="KW-0808">Transferase</keyword>
<dbReference type="InterPro" id="IPR000719">
    <property type="entry name" value="Prot_kinase_dom"/>
</dbReference>
<dbReference type="InterPro" id="IPR011009">
    <property type="entry name" value="Kinase-like_dom_sf"/>
</dbReference>
<keyword evidence="7" id="KW-1185">Reference proteome</keyword>
<feature type="compositionally biased region" description="Basic residues" evidence="4">
    <location>
        <begin position="429"/>
        <end position="444"/>
    </location>
</feature>
<evidence type="ECO:0000256" key="2">
    <source>
        <dbReference type="ARBA" id="ARBA00022840"/>
    </source>
</evidence>
<evidence type="ECO:0000259" key="5">
    <source>
        <dbReference type="PROSITE" id="PS50011"/>
    </source>
</evidence>
<dbReference type="Gene3D" id="1.10.510.10">
    <property type="entry name" value="Transferase(Phosphotransferase) domain 1"/>
    <property type="match status" value="1"/>
</dbReference>
<dbReference type="Pfam" id="PF00069">
    <property type="entry name" value="Pkinase"/>
    <property type="match status" value="1"/>
</dbReference>
<dbReference type="SUPFAM" id="SSF56112">
    <property type="entry name" value="Protein kinase-like (PK-like)"/>
    <property type="match status" value="1"/>
</dbReference>
<dbReference type="EMBL" id="KQ979609">
    <property type="protein sequence ID" value="KYN20139.1"/>
    <property type="molecule type" value="Genomic_DNA"/>
</dbReference>
<feature type="region of interest" description="Disordered" evidence="4">
    <location>
        <begin position="377"/>
        <end position="444"/>
    </location>
</feature>
<evidence type="ECO:0000256" key="1">
    <source>
        <dbReference type="ARBA" id="ARBA00022741"/>
    </source>
</evidence>
<evidence type="ECO:0000256" key="4">
    <source>
        <dbReference type="SAM" id="MobiDB-lite"/>
    </source>
</evidence>
<dbReference type="GO" id="GO:0005524">
    <property type="term" value="F:ATP binding"/>
    <property type="evidence" value="ECO:0007669"/>
    <property type="project" value="UniProtKB-UniRule"/>
</dbReference>
<feature type="compositionally biased region" description="Polar residues" evidence="4">
    <location>
        <begin position="629"/>
        <end position="641"/>
    </location>
</feature>
<feature type="region of interest" description="Disordered" evidence="4">
    <location>
        <begin position="583"/>
        <end position="641"/>
    </location>
</feature>
<dbReference type="FunFam" id="1.10.510.10:FF:000500">
    <property type="entry name" value="serine/threonine-protein kinase SBK1"/>
    <property type="match status" value="1"/>
</dbReference>
<feature type="region of interest" description="Disordered" evidence="4">
    <location>
        <begin position="676"/>
        <end position="695"/>
    </location>
</feature>
<dbReference type="AlphaFoldDB" id="A0A195E5L2"/>
<dbReference type="Proteomes" id="UP000078492">
    <property type="component" value="Unassembled WGS sequence"/>
</dbReference>
<gene>
    <name evidence="6" type="ORF">ALC57_07429</name>
</gene>
<feature type="compositionally biased region" description="Polar residues" evidence="4">
    <location>
        <begin position="676"/>
        <end position="689"/>
    </location>
</feature>
<organism evidence="6 7">
    <name type="scientific">Trachymyrmex cornetzi</name>
    <dbReference type="NCBI Taxonomy" id="471704"/>
    <lineage>
        <taxon>Eukaryota</taxon>
        <taxon>Metazoa</taxon>
        <taxon>Ecdysozoa</taxon>
        <taxon>Arthropoda</taxon>
        <taxon>Hexapoda</taxon>
        <taxon>Insecta</taxon>
        <taxon>Pterygota</taxon>
        <taxon>Neoptera</taxon>
        <taxon>Endopterygota</taxon>
        <taxon>Hymenoptera</taxon>
        <taxon>Apocrita</taxon>
        <taxon>Aculeata</taxon>
        <taxon>Formicoidea</taxon>
        <taxon>Formicidae</taxon>
        <taxon>Myrmicinae</taxon>
        <taxon>Trachymyrmex</taxon>
    </lineage>
</organism>
<dbReference type="PANTHER" id="PTHR24359:SF1">
    <property type="entry name" value="INHIBITOR OF NUCLEAR FACTOR KAPPA-B KINASE EPSILON SUBUNIT HOMOLOG 1-RELATED"/>
    <property type="match status" value="1"/>
</dbReference>
<dbReference type="GO" id="GO:0004674">
    <property type="term" value="F:protein serine/threonine kinase activity"/>
    <property type="evidence" value="ECO:0007669"/>
    <property type="project" value="TreeGrafter"/>
</dbReference>
<evidence type="ECO:0000256" key="3">
    <source>
        <dbReference type="PROSITE-ProRule" id="PRU10141"/>
    </source>
</evidence>
<protein>
    <submittedName>
        <fullName evidence="6">Serine/threonine-protein kinase SBK1</fullName>
    </submittedName>
</protein>
<dbReference type="PROSITE" id="PS00108">
    <property type="entry name" value="PROTEIN_KINASE_ST"/>
    <property type="match status" value="1"/>
</dbReference>
<keyword evidence="6" id="KW-0418">Kinase</keyword>
<dbReference type="SMART" id="SM00220">
    <property type="entry name" value="S_TKc"/>
    <property type="match status" value="1"/>
</dbReference>
<name>A0A195E5L2_9HYME</name>
<feature type="binding site" evidence="3">
    <location>
        <position position="50"/>
    </location>
    <ligand>
        <name>ATP</name>
        <dbReference type="ChEBI" id="CHEBI:30616"/>
    </ligand>
</feature>
<sequence>MCGSASRANYSLGQVNLIDEFDILQIVGEGWFGKILLTEHRSTQTEMVLKALPKAYTGISDFFREFHYGLHLSAHRNIITTYDVAFETAGFYVFSQEYAPLGDLTSNVTETGLGELHAKRVARQLAAAVHHIHSRELVHRDIKLDNILVFRSDFSRIKLCDFGETRRVNTVVRRHNEWLPYSPPEVLQIDTDETYNSDIVTEDIRSNDDGRMTFRARTSHDVWQFGIVLFVCLTGCLPWQKAAMDDPRYTRYQNWHNATLNIAKKPKLFQLISSRAQRMFKRLLDPKIDKRPVSVLEVNKYLEDRWLAKLGVEKALNGGADERDELCPSMYSFHSSLEEKNQLLHTLTTYGIETTVDHSKKKDRIREWIQASAIVEENEEDESDVYEDSEFCEDEDKDNDGNGSEETESISMRGRHFPERRPSATTNNSRKRRDSRVAKNRITSKNRVPVKPIERKIPFAPQVAEERETIARFASFPNGDPNLAAVRNGGDQTHDLSATSVNVLASPTTNNFSAGNLQSSVPSANGRNVKDQTRTNANNSRDESPLSVQLIAAVPVKQSPPKTTGIPDSAGRVVPMSPQIPARKNRAHTAPFSETRSAEAQTDLARKTESATVLRTSETEDSLPPRVSAKTSVSSHPMTTRVDNPSVAILSTSRAARSIAPPIVRTDRAPAAPIISNASLAEPQPSNSALPGRVEGSPPIATHITTSATSRLAVQSFNALQGIAGASSTASPASSSSNMSKPGQRAEEVNVAYGKDAYQHYGIAQGIILPMKINVIRQNSTGSGSRSSSQTLLKVRKSKRAARFMTREGRAVLQELWKMNESLPRSVFTFHVRRAAKATIIQARLDVAEKPAGTGRAVFLEGRERPSVSSSTSVSETEL</sequence>
<dbReference type="InterPro" id="IPR017441">
    <property type="entry name" value="Protein_kinase_ATP_BS"/>
</dbReference>
<accession>A0A195E5L2</accession>
<proteinExistence type="predicted"/>
<evidence type="ECO:0000313" key="6">
    <source>
        <dbReference type="EMBL" id="KYN20139.1"/>
    </source>
</evidence>
<dbReference type="PROSITE" id="PS50011">
    <property type="entry name" value="PROTEIN_KINASE_DOM"/>
    <property type="match status" value="1"/>
</dbReference>
<keyword evidence="1 3" id="KW-0547">Nucleotide-binding</keyword>